<organism evidence="1 2">
    <name type="scientific">Timema podura</name>
    <name type="common">Walking stick</name>
    <dbReference type="NCBI Taxonomy" id="61482"/>
    <lineage>
        <taxon>Eukaryota</taxon>
        <taxon>Metazoa</taxon>
        <taxon>Ecdysozoa</taxon>
        <taxon>Arthropoda</taxon>
        <taxon>Hexapoda</taxon>
        <taxon>Insecta</taxon>
        <taxon>Pterygota</taxon>
        <taxon>Neoptera</taxon>
        <taxon>Polyneoptera</taxon>
        <taxon>Phasmatodea</taxon>
        <taxon>Timematodea</taxon>
        <taxon>Timematoidea</taxon>
        <taxon>Timematidae</taxon>
        <taxon>Timema</taxon>
    </lineage>
</organism>
<evidence type="ECO:0000313" key="1">
    <source>
        <dbReference type="EMBL" id="CAG2060979.1"/>
    </source>
</evidence>
<keyword evidence="2" id="KW-1185">Reference proteome</keyword>
<feature type="non-terminal residue" evidence="1">
    <location>
        <position position="1"/>
    </location>
</feature>
<dbReference type="EMBL" id="CAJPIN010014208">
    <property type="protein sequence ID" value="CAG2060979.1"/>
    <property type="molecule type" value="Genomic_DNA"/>
</dbReference>
<comment type="caution">
    <text evidence="1">The sequence shown here is derived from an EMBL/GenBank/DDBJ whole genome shotgun (WGS) entry which is preliminary data.</text>
</comment>
<reference evidence="1" key="1">
    <citation type="submission" date="2021-03" db="EMBL/GenBank/DDBJ databases">
        <authorList>
            <person name="Tran Van P."/>
        </authorList>
    </citation>
    <scope>NUCLEOTIDE SEQUENCE</scope>
</reference>
<accession>A0ABN7P3I3</accession>
<name>A0ABN7P3I3_TIMPD</name>
<dbReference type="Proteomes" id="UP001153148">
    <property type="component" value="Unassembled WGS sequence"/>
</dbReference>
<gene>
    <name evidence="1" type="ORF">TPAB3V08_LOCUS7934</name>
</gene>
<sequence length="72" mass="8170">KHKFGSNIGWPLTGGRVNLSSNLKHYKEDESDSSDYEEKAVKTEMKFYDSSLGVMDSRPDHFIVDVKSQVFG</sequence>
<proteinExistence type="predicted"/>
<protein>
    <submittedName>
        <fullName evidence="1">Uncharacterized protein</fullName>
    </submittedName>
</protein>
<evidence type="ECO:0000313" key="2">
    <source>
        <dbReference type="Proteomes" id="UP001153148"/>
    </source>
</evidence>